<accession>A0ABX6YF87</accession>
<dbReference type="PROSITE" id="PS51257">
    <property type="entry name" value="PROKAR_LIPOPROTEIN"/>
    <property type="match status" value="1"/>
</dbReference>
<evidence type="ECO:0000256" key="1">
    <source>
        <dbReference type="SAM" id="MobiDB-lite"/>
    </source>
</evidence>
<evidence type="ECO:0000313" key="4">
    <source>
        <dbReference type="Proteomes" id="UP000662814"/>
    </source>
</evidence>
<reference evidence="3 4" key="1">
    <citation type="submission" date="2020-12" db="EMBL/GenBank/DDBJ databases">
        <title>Microbacterium sp. HY060.</title>
        <authorList>
            <person name="Zhou J."/>
        </authorList>
    </citation>
    <scope>NUCLEOTIDE SEQUENCE [LARGE SCALE GENOMIC DNA]</scope>
    <source>
        <strain evidence="3 4">HY60</strain>
    </source>
</reference>
<evidence type="ECO:0000256" key="2">
    <source>
        <dbReference type="SAM" id="SignalP"/>
    </source>
</evidence>
<evidence type="ECO:0008006" key="5">
    <source>
        <dbReference type="Google" id="ProtNLM"/>
    </source>
</evidence>
<keyword evidence="2" id="KW-0732">Signal</keyword>
<feature type="signal peptide" evidence="2">
    <location>
        <begin position="1"/>
        <end position="24"/>
    </location>
</feature>
<protein>
    <recommendedName>
        <fullName evidence="5">Lipoprotein</fullName>
    </recommendedName>
</protein>
<sequence>MRFARRRISWLVPLAALFALSACSAPSSGSDSTGAPDSSEAASPSPSGSVTIGCDLARPDDPGDSDPGPDDLIVGPLVYLGAVLAYQGTDLPGTAPVPDDNGVTYFKTGADLPPDKTVTVSVGDAARSYAGIVIAGGPSAGYSSVTYVSCPTQQQPSRMWWAGGFALIGRQSACVPLDVHVKGESEPRHLQLSLAVDPCDQ</sequence>
<name>A0ABX6YF87_9MICO</name>
<feature type="region of interest" description="Disordered" evidence="1">
    <location>
        <begin position="24"/>
        <end position="70"/>
    </location>
</feature>
<organism evidence="3 4">
    <name type="scientific">Paramicrobacterium chengjingii</name>
    <dbReference type="NCBI Taxonomy" id="2769067"/>
    <lineage>
        <taxon>Bacteria</taxon>
        <taxon>Bacillati</taxon>
        <taxon>Actinomycetota</taxon>
        <taxon>Actinomycetes</taxon>
        <taxon>Micrococcales</taxon>
        <taxon>Microbacteriaceae</taxon>
        <taxon>Paramicrobacterium</taxon>
    </lineage>
</organism>
<keyword evidence="4" id="KW-1185">Reference proteome</keyword>
<dbReference type="EMBL" id="CP061169">
    <property type="protein sequence ID" value="QPZ37461.1"/>
    <property type="molecule type" value="Genomic_DNA"/>
</dbReference>
<feature type="compositionally biased region" description="Low complexity" evidence="1">
    <location>
        <begin position="24"/>
        <end position="49"/>
    </location>
</feature>
<gene>
    <name evidence="3" type="ORF">HCR76_11515</name>
</gene>
<proteinExistence type="predicted"/>
<dbReference type="RefSeq" id="WP_166991833.1">
    <property type="nucleotide sequence ID" value="NZ_CP061169.1"/>
</dbReference>
<evidence type="ECO:0000313" key="3">
    <source>
        <dbReference type="EMBL" id="QPZ37461.1"/>
    </source>
</evidence>
<feature type="chain" id="PRO_5045776651" description="Lipoprotein" evidence="2">
    <location>
        <begin position="25"/>
        <end position="201"/>
    </location>
</feature>
<dbReference type="Proteomes" id="UP000662814">
    <property type="component" value="Chromosome"/>
</dbReference>